<name>A0A9P8ID48_9PEZI</name>
<dbReference type="OrthoDB" id="3796812at2759"/>
<dbReference type="EMBL" id="JAGHQL010000005">
    <property type="protein sequence ID" value="KAH0545450.1"/>
    <property type="molecule type" value="Genomic_DNA"/>
</dbReference>
<accession>A0A9P8ID48</accession>
<sequence>MPTTTAPPPAPPTLLTLPTELRLKILTQAILALAPTGPGPFSSFIIPFDRPVLSIISLDWQNCSQSRTRDTYFGTEMMTRLMRVNRRIYEEVWGILYGDFAMHLAWSGPEVDKWLDWLNEHNPRAIEMVRHLHVRLVGYARCKSALGLIHYRGGRECQELVQGFPNLRSVRLQIFSVGAGDPRGAEGMRRAKEEAVERIMDAVKLFGPGVEVFVFCESREMTVGLEVVRECQRRLGQRIEEPFFKANVQRRRG</sequence>
<dbReference type="AlphaFoldDB" id="A0A9P8ID48"/>
<dbReference type="PANTHER" id="PTHR42085:SF1">
    <property type="entry name" value="F-BOX DOMAIN-CONTAINING PROTEIN"/>
    <property type="match status" value="1"/>
</dbReference>
<dbReference type="InterPro" id="IPR038883">
    <property type="entry name" value="AN11006-like"/>
</dbReference>
<proteinExistence type="predicted"/>
<reference evidence="1" key="1">
    <citation type="submission" date="2021-03" db="EMBL/GenBank/DDBJ databases">
        <title>Comparative genomics and phylogenomic investigation of the class Geoglossomycetes provide insights into ecological specialization and systematics.</title>
        <authorList>
            <person name="Melie T."/>
            <person name="Pirro S."/>
            <person name="Miller A.N."/>
            <person name="Quandt A."/>
        </authorList>
    </citation>
    <scope>NUCLEOTIDE SEQUENCE</scope>
    <source>
        <strain evidence="1">GBOQ0MN5Z8</strain>
    </source>
</reference>
<protein>
    <submittedName>
        <fullName evidence="1">Uncharacterized protein</fullName>
    </submittedName>
</protein>
<evidence type="ECO:0000313" key="2">
    <source>
        <dbReference type="Proteomes" id="UP000698800"/>
    </source>
</evidence>
<gene>
    <name evidence="1" type="ORF">FGG08_000451</name>
</gene>
<dbReference type="PANTHER" id="PTHR42085">
    <property type="entry name" value="F-BOX DOMAIN-CONTAINING PROTEIN"/>
    <property type="match status" value="1"/>
</dbReference>
<evidence type="ECO:0000313" key="1">
    <source>
        <dbReference type="EMBL" id="KAH0545450.1"/>
    </source>
</evidence>
<comment type="caution">
    <text evidence="1">The sequence shown here is derived from an EMBL/GenBank/DDBJ whole genome shotgun (WGS) entry which is preliminary data.</text>
</comment>
<dbReference type="Proteomes" id="UP000698800">
    <property type="component" value="Unassembled WGS sequence"/>
</dbReference>
<keyword evidence="2" id="KW-1185">Reference proteome</keyword>
<organism evidence="1 2">
    <name type="scientific">Glutinoglossum americanum</name>
    <dbReference type="NCBI Taxonomy" id="1670608"/>
    <lineage>
        <taxon>Eukaryota</taxon>
        <taxon>Fungi</taxon>
        <taxon>Dikarya</taxon>
        <taxon>Ascomycota</taxon>
        <taxon>Pezizomycotina</taxon>
        <taxon>Geoglossomycetes</taxon>
        <taxon>Geoglossales</taxon>
        <taxon>Geoglossaceae</taxon>
        <taxon>Glutinoglossum</taxon>
    </lineage>
</organism>